<organism evidence="1">
    <name type="scientific">marine sediment metagenome</name>
    <dbReference type="NCBI Taxonomy" id="412755"/>
    <lineage>
        <taxon>unclassified sequences</taxon>
        <taxon>metagenomes</taxon>
        <taxon>ecological metagenomes</taxon>
    </lineage>
</organism>
<sequence>NMIKVMKILGEEPHISSILTTINPGRYASEKLTMDDVVKSFANTISQDSNNNIISIFNSSRARKDTIDLIDEFYVKAREYGIMIYDSARAAAISIFRLWNYGKYLESRN</sequence>
<gene>
    <name evidence="1" type="ORF">S01H4_47106</name>
</gene>
<proteinExistence type="predicted"/>
<comment type="caution">
    <text evidence="1">The sequence shown here is derived from an EMBL/GenBank/DDBJ whole genome shotgun (WGS) entry which is preliminary data.</text>
</comment>
<dbReference type="AlphaFoldDB" id="X1CJS8"/>
<accession>X1CJS8</accession>
<evidence type="ECO:0000313" key="1">
    <source>
        <dbReference type="EMBL" id="GAG96463.1"/>
    </source>
</evidence>
<reference evidence="1" key="1">
    <citation type="journal article" date="2014" name="Front. Microbiol.">
        <title>High frequency of phylogenetically diverse reductive dehalogenase-homologous genes in deep subseafloor sedimentary metagenomes.</title>
        <authorList>
            <person name="Kawai M."/>
            <person name="Futagami T."/>
            <person name="Toyoda A."/>
            <person name="Takaki Y."/>
            <person name="Nishi S."/>
            <person name="Hori S."/>
            <person name="Arai W."/>
            <person name="Tsubouchi T."/>
            <person name="Morono Y."/>
            <person name="Uchiyama I."/>
            <person name="Ito T."/>
            <person name="Fujiyama A."/>
            <person name="Inagaki F."/>
            <person name="Takami H."/>
        </authorList>
    </citation>
    <scope>NUCLEOTIDE SEQUENCE</scope>
    <source>
        <strain evidence="1">Expedition CK06-06</strain>
    </source>
</reference>
<protein>
    <submittedName>
        <fullName evidence="1">Uncharacterized protein</fullName>
    </submittedName>
</protein>
<dbReference type="EMBL" id="BART01026403">
    <property type="protein sequence ID" value="GAG96463.1"/>
    <property type="molecule type" value="Genomic_DNA"/>
</dbReference>
<name>X1CJS8_9ZZZZ</name>
<feature type="non-terminal residue" evidence="1">
    <location>
        <position position="1"/>
    </location>
</feature>
<dbReference type="InterPro" id="IPR016102">
    <property type="entry name" value="Succinyl-CoA_synth-like"/>
</dbReference>
<dbReference type="Gene3D" id="3.40.50.261">
    <property type="entry name" value="Succinyl-CoA synthetase domains"/>
    <property type="match status" value="1"/>
</dbReference>